<evidence type="ECO:0000313" key="1">
    <source>
        <dbReference type="EMBL" id="CRP38753.1"/>
    </source>
</evidence>
<organism evidence="1 2">
    <name type="scientific">Pseudomonas aeruginosa</name>
    <dbReference type="NCBI Taxonomy" id="287"/>
    <lineage>
        <taxon>Bacteria</taxon>
        <taxon>Pseudomonadati</taxon>
        <taxon>Pseudomonadota</taxon>
        <taxon>Gammaproteobacteria</taxon>
        <taxon>Pseudomonadales</taxon>
        <taxon>Pseudomonadaceae</taxon>
        <taxon>Pseudomonas</taxon>
    </lineage>
</organism>
<reference evidence="2" key="1">
    <citation type="submission" date="2015-06" db="EMBL/GenBank/DDBJ databases">
        <authorList>
            <person name="Radhakrishnan Rajesh"/>
            <person name="Underwood Anthony"/>
            <person name="Al-Shahib Ali"/>
        </authorList>
    </citation>
    <scope>NUCLEOTIDE SEQUENCE [LARGE SCALE GENOMIC DNA]</scope>
    <source>
        <strain evidence="2">P19_London_7_VIM_2_05_10</strain>
    </source>
</reference>
<accession>A0A233T3P7</accession>
<name>A0A233T3P7_PSEAI</name>
<dbReference type="Proteomes" id="UP000045039">
    <property type="component" value="Unassembled WGS sequence"/>
</dbReference>
<evidence type="ECO:0000313" key="2">
    <source>
        <dbReference type="Proteomes" id="UP000045039"/>
    </source>
</evidence>
<dbReference type="EMBL" id="CVVU01000219">
    <property type="protein sequence ID" value="CRP38753.1"/>
    <property type="molecule type" value="Genomic_DNA"/>
</dbReference>
<dbReference type="AlphaFoldDB" id="A0A233T3P7"/>
<comment type="caution">
    <text evidence="1">The sequence shown here is derived from an EMBL/GenBank/DDBJ whole genome shotgun (WGS) entry which is preliminary data.</text>
</comment>
<sequence length="73" mass="8229">MRSPDIKVVKLEGDAVPWSIRDAGHEACFVVMHGLTLRSDFLYSEEEAEAVADAVHLEIIEEMRSMLESVRGR</sequence>
<proteinExistence type="predicted"/>
<protein>
    <submittedName>
        <fullName evidence="1">Uncharacterized protein</fullName>
    </submittedName>
</protein>
<gene>
    <name evidence="1" type="ORF">PAERUG_P19_London_7_VIM_2_05_10_04299</name>
</gene>